<gene>
    <name evidence="2" type="ORF">EZS28_043427</name>
</gene>
<accession>A0A5J4TR76</accession>
<evidence type="ECO:0000313" key="3">
    <source>
        <dbReference type="Proteomes" id="UP000324800"/>
    </source>
</evidence>
<feature type="compositionally biased region" description="Basic and acidic residues" evidence="1">
    <location>
        <begin position="1"/>
        <end position="23"/>
    </location>
</feature>
<dbReference type="AlphaFoldDB" id="A0A5J4TR76"/>
<protein>
    <submittedName>
        <fullName evidence="2">Uncharacterized protein</fullName>
    </submittedName>
</protein>
<organism evidence="2 3">
    <name type="scientific">Streblomastix strix</name>
    <dbReference type="NCBI Taxonomy" id="222440"/>
    <lineage>
        <taxon>Eukaryota</taxon>
        <taxon>Metamonada</taxon>
        <taxon>Preaxostyla</taxon>
        <taxon>Oxymonadida</taxon>
        <taxon>Streblomastigidae</taxon>
        <taxon>Streblomastix</taxon>
    </lineage>
</organism>
<feature type="non-terminal residue" evidence="2">
    <location>
        <position position="1"/>
    </location>
</feature>
<comment type="caution">
    <text evidence="2">The sequence shown here is derived from an EMBL/GenBank/DDBJ whole genome shotgun (WGS) entry which is preliminary data.</text>
</comment>
<dbReference type="EMBL" id="SNRW01026090">
    <property type="protein sequence ID" value="KAA6361046.1"/>
    <property type="molecule type" value="Genomic_DNA"/>
</dbReference>
<proteinExistence type="predicted"/>
<reference evidence="2 3" key="1">
    <citation type="submission" date="2019-03" db="EMBL/GenBank/DDBJ databases">
        <title>Single cell metagenomics reveals metabolic interactions within the superorganism composed of flagellate Streblomastix strix and complex community of Bacteroidetes bacteria on its surface.</title>
        <authorList>
            <person name="Treitli S.C."/>
            <person name="Kolisko M."/>
            <person name="Husnik F."/>
            <person name="Keeling P."/>
            <person name="Hampl V."/>
        </authorList>
    </citation>
    <scope>NUCLEOTIDE SEQUENCE [LARGE SCALE GENOMIC DNA]</scope>
    <source>
        <strain evidence="2">ST1C</strain>
    </source>
</reference>
<sequence>KRERNGEDEGTRPRKECDVEDGHVSNNKQGKQNGYPESESISSLTKICSSLQFLQSHTRVNKALNQMIQIPKLLQSLSALVTFRLGTHIDLDVDNQRLEVRSRSQRCLSGIRYYGDEQVQTDLVTQGYGRVMSITFCTAGGKGEEQDEEIWNGLDRISVFLRELHEGRNDDYQSSFQPLPLLVRNTEEQMEEEGADEELEAQMNNNGYNSNIKGYANYVKEVILNRFIRRG</sequence>
<feature type="region of interest" description="Disordered" evidence="1">
    <location>
        <begin position="1"/>
        <end position="38"/>
    </location>
</feature>
<dbReference type="Proteomes" id="UP000324800">
    <property type="component" value="Unassembled WGS sequence"/>
</dbReference>
<name>A0A5J4TR76_9EUKA</name>
<evidence type="ECO:0000313" key="2">
    <source>
        <dbReference type="EMBL" id="KAA6361046.1"/>
    </source>
</evidence>
<evidence type="ECO:0000256" key="1">
    <source>
        <dbReference type="SAM" id="MobiDB-lite"/>
    </source>
</evidence>